<name>A0A9P7VUK0_9AGAR</name>
<dbReference type="RefSeq" id="XP_043040637.1">
    <property type="nucleotide sequence ID" value="XM_043186041.1"/>
</dbReference>
<keyword evidence="3" id="KW-1185">Reference proteome</keyword>
<evidence type="ECO:0000313" key="2">
    <source>
        <dbReference type="EMBL" id="KAG7447137.1"/>
    </source>
</evidence>
<dbReference type="Proteomes" id="UP000812287">
    <property type="component" value="Unassembled WGS sequence"/>
</dbReference>
<accession>A0A9P7VUK0</accession>
<keyword evidence="1" id="KW-0812">Transmembrane</keyword>
<proteinExistence type="predicted"/>
<protein>
    <submittedName>
        <fullName evidence="2">Uncharacterized protein</fullName>
    </submittedName>
</protein>
<dbReference type="GeneID" id="66108338"/>
<sequence length="70" mass="7791">MNGEYDGLVGGVWLWSSTVAACIGYLLRHQDSFRDDQRSKAQAGDAYRPAMVLPCNLDVFTLRRGDAIKN</sequence>
<gene>
    <name evidence="2" type="ORF">BT62DRAFT_930973</name>
</gene>
<reference evidence="2" key="1">
    <citation type="submission" date="2020-11" db="EMBL/GenBank/DDBJ databases">
        <title>Adaptations for nitrogen fixation in a non-lichenized fungal sporocarp promotes dispersal by wood-feeding termites.</title>
        <authorList>
            <consortium name="DOE Joint Genome Institute"/>
            <person name="Koch R.A."/>
            <person name="Yoon G."/>
            <person name="Arayal U."/>
            <person name="Lail K."/>
            <person name="Amirebrahimi M."/>
            <person name="Labutti K."/>
            <person name="Lipzen A."/>
            <person name="Riley R."/>
            <person name="Barry K."/>
            <person name="Henrissat B."/>
            <person name="Grigoriev I.V."/>
            <person name="Herr J.R."/>
            <person name="Aime M.C."/>
        </authorList>
    </citation>
    <scope>NUCLEOTIDE SEQUENCE</scope>
    <source>
        <strain evidence="2">MCA 3950</strain>
    </source>
</reference>
<feature type="transmembrane region" description="Helical" evidence="1">
    <location>
        <begin position="12"/>
        <end position="28"/>
    </location>
</feature>
<organism evidence="2 3">
    <name type="scientific">Guyanagaster necrorhizus</name>
    <dbReference type="NCBI Taxonomy" id="856835"/>
    <lineage>
        <taxon>Eukaryota</taxon>
        <taxon>Fungi</taxon>
        <taxon>Dikarya</taxon>
        <taxon>Basidiomycota</taxon>
        <taxon>Agaricomycotina</taxon>
        <taxon>Agaricomycetes</taxon>
        <taxon>Agaricomycetidae</taxon>
        <taxon>Agaricales</taxon>
        <taxon>Marasmiineae</taxon>
        <taxon>Physalacriaceae</taxon>
        <taxon>Guyanagaster</taxon>
    </lineage>
</organism>
<evidence type="ECO:0000313" key="3">
    <source>
        <dbReference type="Proteomes" id="UP000812287"/>
    </source>
</evidence>
<keyword evidence="1" id="KW-1133">Transmembrane helix</keyword>
<evidence type="ECO:0000256" key="1">
    <source>
        <dbReference type="SAM" id="Phobius"/>
    </source>
</evidence>
<dbReference type="EMBL" id="MU250532">
    <property type="protein sequence ID" value="KAG7447137.1"/>
    <property type="molecule type" value="Genomic_DNA"/>
</dbReference>
<dbReference type="AlphaFoldDB" id="A0A9P7VUK0"/>
<comment type="caution">
    <text evidence="2">The sequence shown here is derived from an EMBL/GenBank/DDBJ whole genome shotgun (WGS) entry which is preliminary data.</text>
</comment>
<keyword evidence="1" id="KW-0472">Membrane</keyword>